<dbReference type="Gene3D" id="3.10.580.10">
    <property type="entry name" value="CBS-domain"/>
    <property type="match status" value="1"/>
</dbReference>
<keyword evidence="5" id="KW-1133">Transmembrane helix</keyword>
<dbReference type="Pfam" id="PF00571">
    <property type="entry name" value="CBS"/>
    <property type="match status" value="1"/>
</dbReference>
<dbReference type="AlphaFoldDB" id="M0N981"/>
<dbReference type="InterPro" id="IPR002550">
    <property type="entry name" value="CNNM"/>
</dbReference>
<dbReference type="STRING" id="1227456.C450_07142"/>
<dbReference type="PANTHER" id="PTHR43099">
    <property type="entry name" value="UPF0053 PROTEIN YRKA"/>
    <property type="match status" value="1"/>
</dbReference>
<dbReference type="PATRIC" id="fig|1227456.3.peg.1425"/>
<evidence type="ECO:0000256" key="7">
    <source>
        <dbReference type="PROSITE-ProRule" id="PRU00703"/>
    </source>
</evidence>
<organism evidence="10 11">
    <name type="scientific">Halococcus salifodinae DSM 8989</name>
    <dbReference type="NCBI Taxonomy" id="1227456"/>
    <lineage>
        <taxon>Archaea</taxon>
        <taxon>Methanobacteriati</taxon>
        <taxon>Methanobacteriota</taxon>
        <taxon>Stenosarchaea group</taxon>
        <taxon>Halobacteria</taxon>
        <taxon>Halobacteriales</taxon>
        <taxon>Halococcaceae</taxon>
        <taxon>Halococcus</taxon>
    </lineage>
</organism>
<evidence type="ECO:0000259" key="8">
    <source>
        <dbReference type="PROSITE" id="PS51371"/>
    </source>
</evidence>
<evidence type="ECO:0000256" key="1">
    <source>
        <dbReference type="ARBA" id="ARBA00004651"/>
    </source>
</evidence>
<dbReference type="Proteomes" id="UP000011625">
    <property type="component" value="Unassembled WGS sequence"/>
</dbReference>
<evidence type="ECO:0000313" key="10">
    <source>
        <dbReference type="EMBL" id="EMA53664.1"/>
    </source>
</evidence>
<dbReference type="EMBL" id="AOME01000050">
    <property type="protein sequence ID" value="EMA53664.1"/>
    <property type="molecule type" value="Genomic_DNA"/>
</dbReference>
<keyword evidence="6" id="KW-0472">Membrane</keyword>
<evidence type="ECO:0000259" key="9">
    <source>
        <dbReference type="PROSITE" id="PS51846"/>
    </source>
</evidence>
<proteinExistence type="predicted"/>
<reference evidence="10 11" key="1">
    <citation type="journal article" date="2014" name="PLoS Genet.">
        <title>Phylogenetically driven sequencing of extremely halophilic archaea reveals strategies for static and dynamic osmo-response.</title>
        <authorList>
            <person name="Becker E.A."/>
            <person name="Seitzer P.M."/>
            <person name="Tritt A."/>
            <person name="Larsen D."/>
            <person name="Krusor M."/>
            <person name="Yao A.I."/>
            <person name="Wu D."/>
            <person name="Madern D."/>
            <person name="Eisen J.A."/>
            <person name="Darling A.E."/>
            <person name="Facciotti M.T."/>
        </authorList>
    </citation>
    <scope>NUCLEOTIDE SEQUENCE [LARGE SCALE GENOMIC DNA]</scope>
    <source>
        <strain evidence="10 11">DSM 8989</strain>
    </source>
</reference>
<dbReference type="GO" id="GO:0005886">
    <property type="term" value="C:plasma membrane"/>
    <property type="evidence" value="ECO:0007669"/>
    <property type="project" value="UniProtKB-SubCell"/>
</dbReference>
<evidence type="ECO:0000256" key="5">
    <source>
        <dbReference type="ARBA" id="ARBA00022989"/>
    </source>
</evidence>
<dbReference type="SMART" id="SM00116">
    <property type="entry name" value="CBS"/>
    <property type="match status" value="2"/>
</dbReference>
<comment type="subcellular location">
    <subcellularLocation>
        <location evidence="1">Cell membrane</location>
        <topology evidence="1">Multi-pass membrane protein</topology>
    </subcellularLocation>
</comment>
<name>M0N981_9EURY</name>
<evidence type="ECO:0000256" key="4">
    <source>
        <dbReference type="ARBA" id="ARBA00022737"/>
    </source>
</evidence>
<feature type="domain" description="CBS" evidence="8">
    <location>
        <begin position="314"/>
        <end position="374"/>
    </location>
</feature>
<evidence type="ECO:0000256" key="3">
    <source>
        <dbReference type="ARBA" id="ARBA00022692"/>
    </source>
</evidence>
<dbReference type="SUPFAM" id="SSF54631">
    <property type="entry name" value="CBS-domain pair"/>
    <property type="match status" value="1"/>
</dbReference>
<evidence type="ECO:0000313" key="11">
    <source>
        <dbReference type="Proteomes" id="UP000011625"/>
    </source>
</evidence>
<comment type="caution">
    <text evidence="10">The sequence shown here is derived from an EMBL/GenBank/DDBJ whole genome shotgun (WGS) entry which is preliminary data.</text>
</comment>
<keyword evidence="11" id="KW-1185">Reference proteome</keyword>
<keyword evidence="4" id="KW-0677">Repeat</keyword>
<dbReference type="PROSITE" id="PS51846">
    <property type="entry name" value="CNNM"/>
    <property type="match status" value="1"/>
</dbReference>
<keyword evidence="3" id="KW-0812">Transmembrane</keyword>
<evidence type="ECO:0000256" key="2">
    <source>
        <dbReference type="ARBA" id="ARBA00022475"/>
    </source>
</evidence>
<gene>
    <name evidence="10" type="ORF">C450_07142</name>
</gene>
<accession>M0N981</accession>
<dbReference type="PROSITE" id="PS51371">
    <property type="entry name" value="CBS"/>
    <property type="match status" value="1"/>
</dbReference>
<dbReference type="Pfam" id="PF01595">
    <property type="entry name" value="CNNM"/>
    <property type="match status" value="1"/>
</dbReference>
<sequence>MAENAWQMVESTTLLQLFAGLTLLFSNGFFVTTEFAMTRVRQFDEAEFQEHRGLRRAWEMTEQLEIYLSGCQIGITISSVGLGFVAEPALAAVLDPAVRAAGLGSLLGGGGEAGHTALSVALALLVINLLHVIVGEQAPTYLGIERTKTVARYGAPLLYWWTRALGPIIRLADWVAKAILGVFGVEISRSWAEEEMEEGEDGAERPASRGEIRSRMGTLLSRGELSDEREQEVINALEIGDVSVAEVMVEREGIVALSTEESIGANLELMTKRQHTRFPLVGESLEEFVGVVYTPEVLTNVDALRDGEVDIASVATPSVTVPADLPVSDLIDRFQAEHQEVAMVVDPDDESVVGLVTATDAFEAITGDLEDPLD</sequence>
<protein>
    <submittedName>
        <fullName evidence="10">CBS domain-containing protein</fullName>
    </submittedName>
</protein>
<dbReference type="InterPro" id="IPR046342">
    <property type="entry name" value="CBS_dom_sf"/>
</dbReference>
<dbReference type="PANTHER" id="PTHR43099:SF5">
    <property type="entry name" value="HLYC_CORC FAMILY TRANSPORTER"/>
    <property type="match status" value="1"/>
</dbReference>
<feature type="domain" description="CNNM transmembrane" evidence="9">
    <location>
        <begin position="9"/>
        <end position="233"/>
    </location>
</feature>
<keyword evidence="2" id="KW-1003">Cell membrane</keyword>
<dbReference type="InterPro" id="IPR051676">
    <property type="entry name" value="UPF0053_domain"/>
</dbReference>
<evidence type="ECO:0000256" key="6">
    <source>
        <dbReference type="ARBA" id="ARBA00023136"/>
    </source>
</evidence>
<dbReference type="InterPro" id="IPR000644">
    <property type="entry name" value="CBS_dom"/>
</dbReference>
<dbReference type="InterPro" id="IPR044751">
    <property type="entry name" value="Ion_transp-like_CBS"/>
</dbReference>
<dbReference type="CDD" id="cd04590">
    <property type="entry name" value="CBS_pair_CorC_HlyC_assoc"/>
    <property type="match status" value="1"/>
</dbReference>
<keyword evidence="7" id="KW-0129">CBS domain</keyword>